<dbReference type="Gene3D" id="1.25.10.10">
    <property type="entry name" value="Leucine-rich Repeat Variant"/>
    <property type="match status" value="1"/>
</dbReference>
<keyword evidence="3" id="KW-0653">Protein transport</keyword>
<evidence type="ECO:0000313" key="4">
    <source>
        <dbReference type="EMBL" id="VDN91708.1"/>
    </source>
</evidence>
<reference evidence="4 5" key="2">
    <citation type="submission" date="2018-11" db="EMBL/GenBank/DDBJ databases">
        <authorList>
            <consortium name="Pathogen Informatics"/>
        </authorList>
    </citation>
    <scope>NUCLEOTIDE SEQUENCE [LARGE SCALE GENOMIC DNA]</scope>
</reference>
<name>A0A0N4TPS2_BRUPA</name>
<evidence type="ECO:0000256" key="1">
    <source>
        <dbReference type="ARBA" id="ARBA00010394"/>
    </source>
</evidence>
<dbReference type="AlphaFoldDB" id="A0A0N4TPS2"/>
<dbReference type="InterPro" id="IPR016024">
    <property type="entry name" value="ARM-type_fold"/>
</dbReference>
<protein>
    <submittedName>
        <fullName evidence="6">IBB domain-containing protein</fullName>
    </submittedName>
</protein>
<dbReference type="InterPro" id="IPR000225">
    <property type="entry name" value="Armadillo"/>
</dbReference>
<evidence type="ECO:0000256" key="3">
    <source>
        <dbReference type="ARBA" id="ARBA00022927"/>
    </source>
</evidence>
<dbReference type="STRING" id="6280.A0A0N4TPS2"/>
<dbReference type="GO" id="GO:0015031">
    <property type="term" value="P:protein transport"/>
    <property type="evidence" value="ECO:0007669"/>
    <property type="project" value="UniProtKB-KW"/>
</dbReference>
<dbReference type="PANTHER" id="PTHR23316">
    <property type="entry name" value="IMPORTIN ALPHA"/>
    <property type="match status" value="1"/>
</dbReference>
<dbReference type="SUPFAM" id="SSF48371">
    <property type="entry name" value="ARM repeat"/>
    <property type="match status" value="1"/>
</dbReference>
<dbReference type="SMART" id="SM00185">
    <property type="entry name" value="ARM"/>
    <property type="match status" value="5"/>
</dbReference>
<sequence>MEIRTTREGNDNSYNAEIELHLQLLLPYNSLPAQASAVEYFRRLLIRNHILPPPFADALIKSLIRCLRVNFANIQRDAAWALTNCACSPHEICYKIIQYGGLEALVECAAETDGETRDQVFWALGNIALDCPTCQEMVQNSAALPLMINVLVSPTFIRSKWIRNLIWALSQIIRGGIRTLDITFVRAALTGLRPVLYLEDSKIKMDAIWTVAYIADDNVGGGQIDAVLQTPALLERLIELLAEKRAMPAALRALGNLVVGDDAQTQAVLNAGLLPRMMELFGPMMPINQKREIMWILSNIAAGSQRQIDLLFETNDIVEILTDTF</sequence>
<dbReference type="WBParaSite" id="BPAG_0001056001-mRNA-1">
    <property type="protein sequence ID" value="BPAG_0001056001-mRNA-1"/>
    <property type="gene ID" value="BPAG_0001056001"/>
</dbReference>
<evidence type="ECO:0000256" key="2">
    <source>
        <dbReference type="ARBA" id="ARBA00022448"/>
    </source>
</evidence>
<keyword evidence="2" id="KW-0813">Transport</keyword>
<gene>
    <name evidence="4" type="ORF">BPAG_LOCUS10522</name>
</gene>
<keyword evidence="5" id="KW-1185">Reference proteome</keyword>
<dbReference type="InterPro" id="IPR011989">
    <property type="entry name" value="ARM-like"/>
</dbReference>
<evidence type="ECO:0000313" key="5">
    <source>
        <dbReference type="Proteomes" id="UP000278627"/>
    </source>
</evidence>
<reference evidence="6" key="1">
    <citation type="submission" date="2017-02" db="UniProtKB">
        <authorList>
            <consortium name="WormBaseParasite"/>
        </authorList>
    </citation>
    <scope>IDENTIFICATION</scope>
</reference>
<comment type="similarity">
    <text evidence="1">Belongs to the importin alpha family.</text>
</comment>
<dbReference type="Proteomes" id="UP000278627">
    <property type="component" value="Unassembled WGS sequence"/>
</dbReference>
<evidence type="ECO:0000313" key="6">
    <source>
        <dbReference type="WBParaSite" id="BPAG_0001056001-mRNA-1"/>
    </source>
</evidence>
<organism evidence="6">
    <name type="scientific">Brugia pahangi</name>
    <name type="common">Filarial nematode worm</name>
    <dbReference type="NCBI Taxonomy" id="6280"/>
    <lineage>
        <taxon>Eukaryota</taxon>
        <taxon>Metazoa</taxon>
        <taxon>Ecdysozoa</taxon>
        <taxon>Nematoda</taxon>
        <taxon>Chromadorea</taxon>
        <taxon>Rhabditida</taxon>
        <taxon>Spirurina</taxon>
        <taxon>Spiruromorpha</taxon>
        <taxon>Filarioidea</taxon>
        <taxon>Onchocercidae</taxon>
        <taxon>Brugia</taxon>
    </lineage>
</organism>
<accession>A0A0N4TPS2</accession>
<dbReference type="EMBL" id="UZAD01013189">
    <property type="protein sequence ID" value="VDN91708.1"/>
    <property type="molecule type" value="Genomic_DNA"/>
</dbReference>
<dbReference type="Pfam" id="PF00514">
    <property type="entry name" value="Arm"/>
    <property type="match status" value="2"/>
</dbReference>
<proteinExistence type="inferred from homology"/>